<dbReference type="Gene3D" id="3.40.50.720">
    <property type="entry name" value="NAD(P)-binding Rossmann-like Domain"/>
    <property type="match status" value="1"/>
</dbReference>
<dbReference type="InterPro" id="IPR013154">
    <property type="entry name" value="ADH-like_N"/>
</dbReference>
<protein>
    <submittedName>
        <fullName evidence="4">Zinc-binding dehydrogenase</fullName>
    </submittedName>
</protein>
<evidence type="ECO:0000313" key="5">
    <source>
        <dbReference type="Proteomes" id="UP001500443"/>
    </source>
</evidence>
<dbReference type="InterPro" id="IPR011032">
    <property type="entry name" value="GroES-like_sf"/>
</dbReference>
<dbReference type="SUPFAM" id="SSF50129">
    <property type="entry name" value="GroES-like"/>
    <property type="match status" value="1"/>
</dbReference>
<dbReference type="PANTHER" id="PTHR48106">
    <property type="entry name" value="QUINONE OXIDOREDUCTASE PIG3-RELATED"/>
    <property type="match status" value="1"/>
</dbReference>
<dbReference type="PROSITE" id="PS01162">
    <property type="entry name" value="QOR_ZETA_CRYSTAL"/>
    <property type="match status" value="1"/>
</dbReference>
<reference evidence="5" key="1">
    <citation type="journal article" date="2019" name="Int. J. Syst. Evol. Microbiol.">
        <title>The Global Catalogue of Microorganisms (GCM) 10K type strain sequencing project: providing services to taxonomists for standard genome sequencing and annotation.</title>
        <authorList>
            <consortium name="The Broad Institute Genomics Platform"/>
            <consortium name="The Broad Institute Genome Sequencing Center for Infectious Disease"/>
            <person name="Wu L."/>
            <person name="Ma J."/>
        </authorList>
    </citation>
    <scope>NUCLEOTIDE SEQUENCE [LARGE SCALE GENOMIC DNA]</scope>
    <source>
        <strain evidence="5">JCM 15481</strain>
    </source>
</reference>
<gene>
    <name evidence="4" type="ORF">GCM10009802_25500</name>
</gene>
<evidence type="ECO:0000259" key="3">
    <source>
        <dbReference type="SMART" id="SM00829"/>
    </source>
</evidence>
<name>A0ABP5JY29_9ACTN</name>
<dbReference type="Pfam" id="PF08240">
    <property type="entry name" value="ADH_N"/>
    <property type="match status" value="1"/>
</dbReference>
<dbReference type="Proteomes" id="UP001500443">
    <property type="component" value="Unassembled WGS sequence"/>
</dbReference>
<feature type="domain" description="Enoyl reductase (ER)" evidence="3">
    <location>
        <begin position="13"/>
        <end position="326"/>
    </location>
</feature>
<keyword evidence="5" id="KW-1185">Reference proteome</keyword>
<dbReference type="EMBL" id="BAAAPF010000062">
    <property type="protein sequence ID" value="GAA2121889.1"/>
    <property type="molecule type" value="Genomic_DNA"/>
</dbReference>
<keyword evidence="2" id="KW-0560">Oxidoreductase</keyword>
<organism evidence="4 5">
    <name type="scientific">Streptomyces synnematoformans</name>
    <dbReference type="NCBI Taxonomy" id="415721"/>
    <lineage>
        <taxon>Bacteria</taxon>
        <taxon>Bacillati</taxon>
        <taxon>Actinomycetota</taxon>
        <taxon>Actinomycetes</taxon>
        <taxon>Kitasatosporales</taxon>
        <taxon>Streptomycetaceae</taxon>
        <taxon>Streptomyces</taxon>
    </lineage>
</organism>
<dbReference type="PANTHER" id="PTHR48106:SF13">
    <property type="entry name" value="QUINONE OXIDOREDUCTASE-RELATED"/>
    <property type="match status" value="1"/>
</dbReference>
<dbReference type="InterPro" id="IPR013149">
    <property type="entry name" value="ADH-like_C"/>
</dbReference>
<dbReference type="SMART" id="SM00829">
    <property type="entry name" value="PKS_ER"/>
    <property type="match status" value="1"/>
</dbReference>
<dbReference type="InterPro" id="IPR002364">
    <property type="entry name" value="Quin_OxRdtase/zeta-crystal_CS"/>
</dbReference>
<dbReference type="InterPro" id="IPR036291">
    <property type="entry name" value="NAD(P)-bd_dom_sf"/>
</dbReference>
<dbReference type="InterPro" id="IPR020843">
    <property type="entry name" value="ER"/>
</dbReference>
<evidence type="ECO:0000256" key="2">
    <source>
        <dbReference type="ARBA" id="ARBA00023002"/>
    </source>
</evidence>
<proteinExistence type="predicted"/>
<evidence type="ECO:0000256" key="1">
    <source>
        <dbReference type="ARBA" id="ARBA00022857"/>
    </source>
</evidence>
<evidence type="ECO:0000313" key="4">
    <source>
        <dbReference type="EMBL" id="GAA2121889.1"/>
    </source>
</evidence>
<dbReference type="Gene3D" id="3.90.180.10">
    <property type="entry name" value="Medium-chain alcohol dehydrogenases, catalytic domain"/>
    <property type="match status" value="1"/>
</dbReference>
<keyword evidence="1" id="KW-0521">NADP</keyword>
<comment type="caution">
    <text evidence="4">The sequence shown here is derived from an EMBL/GenBank/DDBJ whole genome shotgun (WGS) entry which is preliminary data.</text>
</comment>
<sequence length="328" mass="33050">MVAVRAIEVREFGGPEVLVPAEVPEPAAGAGQVVVGLAVADVIYLDTLLRSGWGGEHFPVKPPYVPGNGGAGTVLAVGEGVDAAWVGRRVVAPASGAYAEQVVADAAEIVEIPDGLGFAEAAAMLHDGATAILLARAGQLREDETVLVAAAAGGAGSLVVQLARDAGARVVAAARGERKLALARELGAEHAVDYSADGWQHRAREVAGGAGGAGVDLAFDGAGGALGKRVFETVAPGGRFVTYGTSEGGFADIDQRTAEERNVQVTNLLAGGPPAQSVRQAALVEALDLAAAGRIRPSIGATYPLARAEDAHASLARRATVGKSLLVV</sequence>
<dbReference type="Pfam" id="PF00107">
    <property type="entry name" value="ADH_zinc_N"/>
    <property type="match status" value="1"/>
</dbReference>
<dbReference type="SUPFAM" id="SSF51735">
    <property type="entry name" value="NAD(P)-binding Rossmann-fold domains"/>
    <property type="match status" value="1"/>
</dbReference>
<accession>A0ABP5JY29</accession>